<dbReference type="Proteomes" id="UP000737018">
    <property type="component" value="Unassembled WGS sequence"/>
</dbReference>
<gene>
    <name evidence="1" type="ORF">CMV_025683</name>
</gene>
<evidence type="ECO:0000313" key="1">
    <source>
        <dbReference type="EMBL" id="KAF3948299.1"/>
    </source>
</evidence>
<dbReference type="OrthoDB" id="10585390at2759"/>
<keyword evidence="2" id="KW-1185">Reference proteome</keyword>
<proteinExistence type="predicted"/>
<evidence type="ECO:0000313" key="2">
    <source>
        <dbReference type="Proteomes" id="UP000737018"/>
    </source>
</evidence>
<sequence length="118" mass="12426">MVLYSSCFAHDNGYGAVSSLVALKITPKVPLLNNGYISVLFYSLQQRITSVSSNYITDHSQISNQGQNPQSGTGGAAKERDVICSFSNAIVDAGRLGVADIGWGDVVGDRGVRSGEGE</sequence>
<comment type="caution">
    <text evidence="1">The sequence shown here is derived from an EMBL/GenBank/DDBJ whole genome shotgun (WGS) entry which is preliminary data.</text>
</comment>
<protein>
    <submittedName>
        <fullName evidence="1">Uncharacterized protein</fullName>
    </submittedName>
</protein>
<reference evidence="1" key="1">
    <citation type="submission" date="2020-03" db="EMBL/GenBank/DDBJ databases">
        <title>Castanea mollissima Vanexum genome sequencing.</title>
        <authorList>
            <person name="Staton M."/>
        </authorList>
    </citation>
    <scope>NUCLEOTIDE SEQUENCE</scope>
    <source>
        <tissue evidence="1">Leaf</tissue>
    </source>
</reference>
<dbReference type="EMBL" id="JRKL02006950">
    <property type="protein sequence ID" value="KAF3948299.1"/>
    <property type="molecule type" value="Genomic_DNA"/>
</dbReference>
<name>A0A8J4VGG5_9ROSI</name>
<dbReference type="AlphaFoldDB" id="A0A8J4VGG5"/>
<accession>A0A8J4VGG5</accession>
<organism evidence="1 2">
    <name type="scientific">Castanea mollissima</name>
    <name type="common">Chinese chestnut</name>
    <dbReference type="NCBI Taxonomy" id="60419"/>
    <lineage>
        <taxon>Eukaryota</taxon>
        <taxon>Viridiplantae</taxon>
        <taxon>Streptophyta</taxon>
        <taxon>Embryophyta</taxon>
        <taxon>Tracheophyta</taxon>
        <taxon>Spermatophyta</taxon>
        <taxon>Magnoliopsida</taxon>
        <taxon>eudicotyledons</taxon>
        <taxon>Gunneridae</taxon>
        <taxon>Pentapetalae</taxon>
        <taxon>rosids</taxon>
        <taxon>fabids</taxon>
        <taxon>Fagales</taxon>
        <taxon>Fagaceae</taxon>
        <taxon>Castanea</taxon>
    </lineage>
</organism>